<dbReference type="PANTHER" id="PTHR47326:SF1">
    <property type="entry name" value="HTH PSQ-TYPE DOMAIN-CONTAINING PROTEIN"/>
    <property type="match status" value="1"/>
</dbReference>
<reference evidence="1 2" key="1">
    <citation type="journal article" date="2024" name="bioRxiv">
        <title>A reference genome for Trichogramma kaykai: A tiny desert-dwelling parasitoid wasp with competing sex-ratio distorters.</title>
        <authorList>
            <person name="Culotta J."/>
            <person name="Lindsey A.R."/>
        </authorList>
    </citation>
    <scope>NUCLEOTIDE SEQUENCE [LARGE SCALE GENOMIC DNA]</scope>
    <source>
        <strain evidence="1 2">KSX58</strain>
    </source>
</reference>
<keyword evidence="2" id="KW-1185">Reference proteome</keyword>
<evidence type="ECO:0000313" key="2">
    <source>
        <dbReference type="Proteomes" id="UP001627154"/>
    </source>
</evidence>
<organism evidence="1 2">
    <name type="scientific">Trichogramma kaykai</name>
    <dbReference type="NCBI Taxonomy" id="54128"/>
    <lineage>
        <taxon>Eukaryota</taxon>
        <taxon>Metazoa</taxon>
        <taxon>Ecdysozoa</taxon>
        <taxon>Arthropoda</taxon>
        <taxon>Hexapoda</taxon>
        <taxon>Insecta</taxon>
        <taxon>Pterygota</taxon>
        <taxon>Neoptera</taxon>
        <taxon>Endopterygota</taxon>
        <taxon>Hymenoptera</taxon>
        <taxon>Apocrita</taxon>
        <taxon>Proctotrupomorpha</taxon>
        <taxon>Chalcidoidea</taxon>
        <taxon>Trichogrammatidae</taxon>
        <taxon>Trichogramma</taxon>
    </lineage>
</organism>
<accession>A0ABD2XHU5</accession>
<gene>
    <name evidence="1" type="ORF">TKK_002583</name>
</gene>
<evidence type="ECO:0008006" key="3">
    <source>
        <dbReference type="Google" id="ProtNLM"/>
    </source>
</evidence>
<protein>
    <recommendedName>
        <fullName evidence="3">Tc1-like transposase DDE domain-containing protein</fullName>
    </recommendedName>
</protein>
<comment type="caution">
    <text evidence="1">The sequence shown here is derived from an EMBL/GenBank/DDBJ whole genome shotgun (WGS) entry which is preliminary data.</text>
</comment>
<proteinExistence type="predicted"/>
<evidence type="ECO:0000313" key="1">
    <source>
        <dbReference type="EMBL" id="KAL3404932.1"/>
    </source>
</evidence>
<dbReference type="Proteomes" id="UP001627154">
    <property type="component" value="Unassembled WGS sequence"/>
</dbReference>
<dbReference type="InterPro" id="IPR036397">
    <property type="entry name" value="RNaseH_sf"/>
</dbReference>
<dbReference type="PANTHER" id="PTHR47326">
    <property type="entry name" value="TRANSPOSABLE ELEMENT TC3 TRANSPOSASE-LIKE PROTEIN"/>
    <property type="match status" value="1"/>
</dbReference>
<name>A0ABD2XHU5_9HYME</name>
<dbReference type="EMBL" id="JBJJXI010000022">
    <property type="protein sequence ID" value="KAL3404932.1"/>
    <property type="molecule type" value="Genomic_DNA"/>
</dbReference>
<dbReference type="Gene3D" id="3.30.420.10">
    <property type="entry name" value="Ribonuclease H-like superfamily/Ribonuclease H"/>
    <property type="match status" value="1"/>
</dbReference>
<sequence>MYNTYQFFTGANRETVRLILRPVMRPYHYIPQPTVRDTDPSVRLRFARWVAQMEEENPGWTRTILFSDESNFTQGGTMNRQNYRYWSENNPRWTREVENQRRWTLNVWGGIVGDRLVGPHYFEGPLNGAMYIQFLQNDLPRLLQGNPVPSAQMWFHQDCARPHSSRDVTNYLDAEFPGRGIGNMAPGNRKWPPRSPDMTPLDFYHWGRLKDRCYAEPPTTKEDMRQRIIREWRLITPRELQRVRRQFLKIIHCVIEHEGGHVQPYLN</sequence>
<dbReference type="AlphaFoldDB" id="A0ABD2XHU5"/>